<keyword evidence="3" id="KW-0808">Transferase</keyword>
<dbReference type="PROSITE" id="PS50011">
    <property type="entry name" value="PROTEIN_KINASE_DOM"/>
    <property type="match status" value="1"/>
</dbReference>
<dbReference type="InterPro" id="IPR001245">
    <property type="entry name" value="Ser-Thr/Tyr_kinase_cat_dom"/>
</dbReference>
<accession>A0A6B2LB91</accession>
<evidence type="ECO:0000256" key="1">
    <source>
        <dbReference type="ARBA" id="ARBA00022527"/>
    </source>
</evidence>
<evidence type="ECO:0000256" key="2">
    <source>
        <dbReference type="ARBA" id="ARBA00022741"/>
    </source>
</evidence>
<comment type="similarity">
    <text evidence="6">Belongs to the protein kinase superfamily.</text>
</comment>
<dbReference type="SUPFAM" id="SSF56112">
    <property type="entry name" value="Protein kinase-like (PK-like)"/>
    <property type="match status" value="1"/>
</dbReference>
<sequence>MKGEIGHGAFSTVYRGRYHGFDVAIKMLNAKTVSVLEKNVAKEATILLRLNHPNIVKFMGISIQDNQFAIVTEYLSRGSLRQLLLDTTILLEDEHKRKFALDVCKGMSYLHSEKVIHRDLKCSNLLVDKDWTVKVADFGLSREGSDIDVTMTMTACGTPAWAAPEVLKTQRYSEKADIYSFSICFWEMCTRQVPYEGIPPYQIVISVATQGRRPDLQSNDFPAPFEEIIKKCWDEEPAARPDFGELVTRFTTMVVPLPDHETPFIMKREYSAVSPNVSASYI</sequence>
<dbReference type="PANTHER" id="PTHR44329">
    <property type="entry name" value="SERINE/THREONINE-PROTEIN KINASE TNNI3K-RELATED"/>
    <property type="match status" value="1"/>
</dbReference>
<dbReference type="EMBL" id="GIBP01005363">
    <property type="protein sequence ID" value="NDV34332.1"/>
    <property type="molecule type" value="Transcribed_RNA"/>
</dbReference>
<keyword evidence="1 6" id="KW-0723">Serine/threonine-protein kinase</keyword>
<feature type="domain" description="Protein kinase" evidence="7">
    <location>
        <begin position="1"/>
        <end position="265"/>
    </location>
</feature>
<dbReference type="InterPro" id="IPR008271">
    <property type="entry name" value="Ser/Thr_kinase_AS"/>
</dbReference>
<dbReference type="SMART" id="SM00220">
    <property type="entry name" value="S_TKc"/>
    <property type="match status" value="1"/>
</dbReference>
<dbReference type="GO" id="GO:0004674">
    <property type="term" value="F:protein serine/threonine kinase activity"/>
    <property type="evidence" value="ECO:0007669"/>
    <property type="project" value="UniProtKB-KW"/>
</dbReference>
<evidence type="ECO:0000256" key="5">
    <source>
        <dbReference type="PROSITE-ProRule" id="PRU10141"/>
    </source>
</evidence>
<dbReference type="CDD" id="cd13999">
    <property type="entry name" value="STKc_MAP3K-like"/>
    <property type="match status" value="1"/>
</dbReference>
<keyword evidence="4 5" id="KW-0067">ATP-binding</keyword>
<keyword evidence="2 5" id="KW-0547">Nucleotide-binding</keyword>
<dbReference type="PIRSF" id="PIRSF000654">
    <property type="entry name" value="Integrin-linked_kinase"/>
    <property type="match status" value="1"/>
</dbReference>
<dbReference type="Pfam" id="PF07714">
    <property type="entry name" value="PK_Tyr_Ser-Thr"/>
    <property type="match status" value="1"/>
</dbReference>
<keyword evidence="3" id="KW-0418">Kinase</keyword>
<dbReference type="PROSITE" id="PS00107">
    <property type="entry name" value="PROTEIN_KINASE_ATP"/>
    <property type="match status" value="1"/>
</dbReference>
<name>A0A6B2LB91_9EUKA</name>
<reference evidence="8" key="1">
    <citation type="journal article" date="2020" name="J. Eukaryot. Microbiol.">
        <title>De novo Sequencing, Assembly and Annotation of the Transcriptome for the Free-Living Testate Amoeba Arcella intermedia.</title>
        <authorList>
            <person name="Ribeiro G.M."/>
            <person name="Porfirio-Sousa A.L."/>
            <person name="Maurer-Alcala X.X."/>
            <person name="Katz L.A."/>
            <person name="Lahr D.J.G."/>
        </authorList>
    </citation>
    <scope>NUCLEOTIDE SEQUENCE</scope>
</reference>
<dbReference type="Gene3D" id="1.10.510.10">
    <property type="entry name" value="Transferase(Phosphotransferase) domain 1"/>
    <property type="match status" value="1"/>
</dbReference>
<organism evidence="8">
    <name type="scientific">Arcella intermedia</name>
    <dbReference type="NCBI Taxonomy" id="1963864"/>
    <lineage>
        <taxon>Eukaryota</taxon>
        <taxon>Amoebozoa</taxon>
        <taxon>Tubulinea</taxon>
        <taxon>Elardia</taxon>
        <taxon>Arcellinida</taxon>
        <taxon>Sphaerothecina</taxon>
        <taxon>Arcellidae</taxon>
        <taxon>Arcella</taxon>
    </lineage>
</organism>
<dbReference type="GO" id="GO:0005524">
    <property type="term" value="F:ATP binding"/>
    <property type="evidence" value="ECO:0007669"/>
    <property type="project" value="UniProtKB-UniRule"/>
</dbReference>
<protein>
    <recommendedName>
        <fullName evidence="7">Protein kinase domain-containing protein</fullName>
    </recommendedName>
</protein>
<dbReference type="PRINTS" id="PR00109">
    <property type="entry name" value="TYRKINASE"/>
</dbReference>
<dbReference type="InterPro" id="IPR051681">
    <property type="entry name" value="Ser/Thr_Kinases-Pseudokinases"/>
</dbReference>
<feature type="binding site" evidence="5">
    <location>
        <position position="26"/>
    </location>
    <ligand>
        <name>ATP</name>
        <dbReference type="ChEBI" id="CHEBI:30616"/>
    </ligand>
</feature>
<evidence type="ECO:0000256" key="4">
    <source>
        <dbReference type="ARBA" id="ARBA00022840"/>
    </source>
</evidence>
<evidence type="ECO:0000256" key="6">
    <source>
        <dbReference type="RuleBase" id="RU000304"/>
    </source>
</evidence>
<dbReference type="AlphaFoldDB" id="A0A6B2LB91"/>
<dbReference type="PANTHER" id="PTHR44329:SF298">
    <property type="entry name" value="MIXED LINEAGE KINASE DOMAIN-LIKE PROTEIN"/>
    <property type="match status" value="1"/>
</dbReference>
<dbReference type="Gene3D" id="3.30.200.20">
    <property type="entry name" value="Phosphorylase Kinase, domain 1"/>
    <property type="match status" value="1"/>
</dbReference>
<dbReference type="InterPro" id="IPR017441">
    <property type="entry name" value="Protein_kinase_ATP_BS"/>
</dbReference>
<dbReference type="PROSITE" id="PS00108">
    <property type="entry name" value="PROTEIN_KINASE_ST"/>
    <property type="match status" value="1"/>
</dbReference>
<evidence type="ECO:0000313" key="8">
    <source>
        <dbReference type="EMBL" id="NDV34332.1"/>
    </source>
</evidence>
<evidence type="ECO:0000259" key="7">
    <source>
        <dbReference type="PROSITE" id="PS50011"/>
    </source>
</evidence>
<proteinExistence type="inferred from homology"/>
<dbReference type="InterPro" id="IPR011009">
    <property type="entry name" value="Kinase-like_dom_sf"/>
</dbReference>
<dbReference type="InterPro" id="IPR000719">
    <property type="entry name" value="Prot_kinase_dom"/>
</dbReference>
<evidence type="ECO:0000256" key="3">
    <source>
        <dbReference type="ARBA" id="ARBA00022777"/>
    </source>
</evidence>